<evidence type="ECO:0000256" key="2">
    <source>
        <dbReference type="ARBA" id="ARBA00022723"/>
    </source>
</evidence>
<evidence type="ECO:0000313" key="7">
    <source>
        <dbReference type="EMBL" id="ENI05922.1"/>
    </source>
</evidence>
<dbReference type="GO" id="GO:0005506">
    <property type="term" value="F:iron ion binding"/>
    <property type="evidence" value="ECO:0007669"/>
    <property type="project" value="InterPro"/>
</dbReference>
<name>N4XL80_COCH4</name>
<dbReference type="Gene3D" id="2.60.120.620">
    <property type="entry name" value="q2cbj1_9rhob like domain"/>
    <property type="match status" value="1"/>
</dbReference>
<dbReference type="GeneID" id="25845507"/>
<dbReference type="HOGENOM" id="CLU_058132_0_4_1"/>
<dbReference type="Proteomes" id="UP000012338">
    <property type="component" value="Unassembled WGS sequence"/>
</dbReference>
<dbReference type="RefSeq" id="XP_014079831.1">
    <property type="nucleotide sequence ID" value="XM_014224356.1"/>
</dbReference>
<dbReference type="Pfam" id="PF13640">
    <property type="entry name" value="2OG-FeII_Oxy_3"/>
    <property type="match status" value="1"/>
</dbReference>
<dbReference type="GO" id="GO:0031418">
    <property type="term" value="F:L-ascorbic acid binding"/>
    <property type="evidence" value="ECO:0007669"/>
    <property type="project" value="InterPro"/>
</dbReference>
<dbReference type="EMBL" id="KB733453">
    <property type="protein sequence ID" value="ENI05922.1"/>
    <property type="molecule type" value="Genomic_DNA"/>
</dbReference>
<accession>N4XL80</accession>
<keyword evidence="2" id="KW-0479">Metal-binding</keyword>
<dbReference type="InterPro" id="IPR045054">
    <property type="entry name" value="P4HA-like"/>
</dbReference>
<feature type="domain" description="Prolyl 4-hydroxylase alpha subunit" evidence="6">
    <location>
        <begin position="98"/>
        <end position="327"/>
    </location>
</feature>
<evidence type="ECO:0000256" key="4">
    <source>
        <dbReference type="ARBA" id="ARBA00023002"/>
    </source>
</evidence>
<keyword evidence="8" id="KW-1185">Reference proteome</keyword>
<dbReference type="AlphaFoldDB" id="N4XL80"/>
<dbReference type="OrthoDB" id="420380at2759"/>
<evidence type="ECO:0000256" key="3">
    <source>
        <dbReference type="ARBA" id="ARBA00022964"/>
    </source>
</evidence>
<dbReference type="PANTHER" id="PTHR10869">
    <property type="entry name" value="PROLYL 4-HYDROXYLASE ALPHA SUBUNIT"/>
    <property type="match status" value="1"/>
</dbReference>
<dbReference type="InterPro" id="IPR006620">
    <property type="entry name" value="Pro_4_hyd_alph"/>
</dbReference>
<protein>
    <recommendedName>
        <fullName evidence="6">Prolyl 4-hydroxylase alpha subunit domain-containing protein</fullName>
    </recommendedName>
</protein>
<dbReference type="FunFam" id="2.60.120.620:FF:000027">
    <property type="entry name" value="Oxidoreductase, 2OG-Fe(II) oxygenase family family"/>
    <property type="match status" value="1"/>
</dbReference>
<evidence type="ECO:0000256" key="5">
    <source>
        <dbReference type="ARBA" id="ARBA00023004"/>
    </source>
</evidence>
<dbReference type="PANTHER" id="PTHR10869:SF246">
    <property type="entry name" value="TRANSMEMBRANE PROLYL 4-HYDROXYLASE"/>
    <property type="match status" value="1"/>
</dbReference>
<evidence type="ECO:0000259" key="6">
    <source>
        <dbReference type="SMART" id="SM00702"/>
    </source>
</evidence>
<evidence type="ECO:0000313" key="8">
    <source>
        <dbReference type="Proteomes" id="UP000012338"/>
    </source>
</evidence>
<keyword evidence="4" id="KW-0560">Oxidoreductase</keyword>
<reference evidence="7 8" key="1">
    <citation type="journal article" date="2012" name="PLoS Pathog.">
        <title>Diverse lifestyles and strategies of plant pathogenesis encoded in the genomes of eighteen Dothideomycetes fungi.</title>
        <authorList>
            <person name="Ohm R.A."/>
            <person name="Feau N."/>
            <person name="Henrissat B."/>
            <person name="Schoch C.L."/>
            <person name="Horwitz B.A."/>
            <person name="Barry K.W."/>
            <person name="Condon B.J."/>
            <person name="Copeland A.C."/>
            <person name="Dhillon B."/>
            <person name="Glaser F."/>
            <person name="Hesse C.N."/>
            <person name="Kosti I."/>
            <person name="LaButti K."/>
            <person name="Lindquist E.A."/>
            <person name="Lucas S."/>
            <person name="Salamov A.A."/>
            <person name="Bradshaw R.E."/>
            <person name="Ciuffetti L."/>
            <person name="Hamelin R.C."/>
            <person name="Kema G.H.J."/>
            <person name="Lawrence C."/>
            <person name="Scott J.A."/>
            <person name="Spatafora J.W."/>
            <person name="Turgeon B.G."/>
            <person name="de Wit P.J.G.M."/>
            <person name="Zhong S."/>
            <person name="Goodwin S.B."/>
            <person name="Grigoriev I.V."/>
        </authorList>
    </citation>
    <scope>NUCLEOTIDE SEQUENCE [LARGE SCALE GENOMIC DNA]</scope>
    <source>
        <strain evidence="8">C4 / ATCC 48331 / race T</strain>
    </source>
</reference>
<reference evidence="8" key="2">
    <citation type="journal article" date="2013" name="PLoS Genet.">
        <title>Comparative genome structure, secondary metabolite, and effector coding capacity across Cochliobolus pathogens.</title>
        <authorList>
            <person name="Condon B.J."/>
            <person name="Leng Y."/>
            <person name="Wu D."/>
            <person name="Bushley K.E."/>
            <person name="Ohm R.A."/>
            <person name="Otillar R."/>
            <person name="Martin J."/>
            <person name="Schackwitz W."/>
            <person name="Grimwood J."/>
            <person name="MohdZainudin N."/>
            <person name="Xue C."/>
            <person name="Wang R."/>
            <person name="Manning V.A."/>
            <person name="Dhillon B."/>
            <person name="Tu Z.J."/>
            <person name="Steffenson B.J."/>
            <person name="Salamov A."/>
            <person name="Sun H."/>
            <person name="Lowry S."/>
            <person name="LaButti K."/>
            <person name="Han J."/>
            <person name="Copeland A."/>
            <person name="Lindquist E."/>
            <person name="Barry K."/>
            <person name="Schmutz J."/>
            <person name="Baker S.E."/>
            <person name="Ciuffetti L.M."/>
            <person name="Grigoriev I.V."/>
            <person name="Zhong S."/>
            <person name="Turgeon B.G."/>
        </authorList>
    </citation>
    <scope>NUCLEOTIDE SEQUENCE [LARGE SCALE GENOMIC DNA]</scope>
    <source>
        <strain evidence="8">C4 / ATCC 48331 / race T</strain>
    </source>
</reference>
<dbReference type="InterPro" id="IPR044862">
    <property type="entry name" value="Pro_4_hyd_alph_FE2OG_OXY"/>
</dbReference>
<dbReference type="GO" id="GO:0004656">
    <property type="term" value="F:procollagen-proline 4-dioxygenase activity"/>
    <property type="evidence" value="ECO:0007669"/>
    <property type="project" value="TreeGrafter"/>
</dbReference>
<evidence type="ECO:0000256" key="1">
    <source>
        <dbReference type="ARBA" id="ARBA00001961"/>
    </source>
</evidence>
<keyword evidence="5" id="KW-0408">Iron</keyword>
<gene>
    <name evidence="7" type="ORF">COCC4DRAFT_49970</name>
</gene>
<dbReference type="SMART" id="SM00702">
    <property type="entry name" value="P4Hc"/>
    <property type="match status" value="1"/>
</dbReference>
<organism evidence="7 8">
    <name type="scientific">Cochliobolus heterostrophus (strain C4 / ATCC 48331 / race T)</name>
    <name type="common">Southern corn leaf blight fungus</name>
    <name type="synonym">Bipolaris maydis</name>
    <dbReference type="NCBI Taxonomy" id="665024"/>
    <lineage>
        <taxon>Eukaryota</taxon>
        <taxon>Fungi</taxon>
        <taxon>Dikarya</taxon>
        <taxon>Ascomycota</taxon>
        <taxon>Pezizomycotina</taxon>
        <taxon>Dothideomycetes</taxon>
        <taxon>Pleosporomycetidae</taxon>
        <taxon>Pleosporales</taxon>
        <taxon>Pleosporineae</taxon>
        <taxon>Pleosporaceae</taxon>
        <taxon>Bipolaris</taxon>
    </lineage>
</organism>
<proteinExistence type="predicted"/>
<comment type="cofactor">
    <cofactor evidence="1">
        <name>L-ascorbate</name>
        <dbReference type="ChEBI" id="CHEBI:38290"/>
    </cofactor>
</comment>
<dbReference type="GO" id="GO:0005783">
    <property type="term" value="C:endoplasmic reticulum"/>
    <property type="evidence" value="ECO:0007669"/>
    <property type="project" value="TreeGrafter"/>
</dbReference>
<keyword evidence="3" id="KW-0223">Dioxygenase</keyword>
<sequence>MRSLTSPSPPLQQSQLSFSSIAQYVFLAGLAYVLAGAPLSSFLNSSSSGSENSYNFNSRAREGKVVDVRTLESLVIPETNLSCAEHRYKGVYVLSRDPLVIYIEGFLGEGEGKEVVDLSTPLFKPSTVWTSGRESLNPTIRLSEKAPLPRSQTVKCIEDRARTFQGWRQNTFVEKLWTQRYGAGGHYTYHYDWSTATKYSGRVSSFMVYVDGQCEGGGTHFPRLERPRDKSWCRFIECDVQGAYGSLSASTTVTGGNDDVETETSTTKIPQDRVQEDLEKGVIFKPIPGNAVYWENIRSDGSGFAESWHAGLPVIKGEKIGLNIWSWMVDGYVPPLDQVQQEKTEQQDEVRKE</sequence>